<dbReference type="SUPFAM" id="SSF103473">
    <property type="entry name" value="MFS general substrate transporter"/>
    <property type="match status" value="1"/>
</dbReference>
<feature type="transmembrane region" description="Helical" evidence="11">
    <location>
        <begin position="244"/>
        <end position="264"/>
    </location>
</feature>
<evidence type="ECO:0000256" key="2">
    <source>
        <dbReference type="ARBA" id="ARBA00004429"/>
    </source>
</evidence>
<dbReference type="RefSeq" id="WP_110674633.1">
    <property type="nucleotide sequence ID" value="NZ_CP035631.1"/>
</dbReference>
<keyword evidence="7" id="KW-0762">Sugar transport</keyword>
<keyword evidence="14" id="KW-1185">Reference proteome</keyword>
<dbReference type="InterPro" id="IPR005964">
    <property type="entry name" value="Glc/Gal_transptr_bac"/>
</dbReference>
<evidence type="ECO:0000256" key="7">
    <source>
        <dbReference type="ARBA" id="ARBA00022597"/>
    </source>
</evidence>
<dbReference type="PANTHER" id="PTHR43702">
    <property type="entry name" value="L-FUCOSE-PROTON SYMPORTER"/>
    <property type="match status" value="1"/>
</dbReference>
<reference evidence="13 14" key="1">
    <citation type="submission" date="2019-01" db="EMBL/GenBank/DDBJ databases">
        <title>Genome sequence of Salinicola endophyticus REST5.</title>
        <authorList>
            <person name="Nascimento F.X."/>
        </authorList>
    </citation>
    <scope>NUCLEOTIDE SEQUENCE [LARGE SCALE GENOMIC DNA]</scope>
    <source>
        <strain evidence="13 14">REST5</strain>
    </source>
</reference>
<feature type="transmembrane region" description="Helical" evidence="11">
    <location>
        <begin position="393"/>
        <end position="412"/>
    </location>
</feature>
<dbReference type="InterPro" id="IPR050375">
    <property type="entry name" value="MFS_TsgA-like"/>
</dbReference>
<evidence type="ECO:0000313" key="14">
    <source>
        <dbReference type="Proteomes" id="UP001321526"/>
    </source>
</evidence>
<dbReference type="NCBIfam" id="TIGR00885">
    <property type="entry name" value="fucP"/>
    <property type="match status" value="1"/>
</dbReference>
<evidence type="ECO:0000256" key="1">
    <source>
        <dbReference type="ARBA" id="ARBA00003321"/>
    </source>
</evidence>
<dbReference type="InterPro" id="IPR036259">
    <property type="entry name" value="MFS_trans_sf"/>
</dbReference>
<dbReference type="PROSITE" id="PS50850">
    <property type="entry name" value="MFS"/>
    <property type="match status" value="1"/>
</dbReference>
<keyword evidence="8 11" id="KW-0812">Transmembrane</keyword>
<dbReference type="InterPro" id="IPR011701">
    <property type="entry name" value="MFS"/>
</dbReference>
<dbReference type="CDD" id="cd17394">
    <property type="entry name" value="MFS_FucP_like"/>
    <property type="match status" value="1"/>
</dbReference>
<dbReference type="Proteomes" id="UP001321526">
    <property type="component" value="Chromosome"/>
</dbReference>
<feature type="transmembrane region" description="Helical" evidence="11">
    <location>
        <begin position="148"/>
        <end position="174"/>
    </location>
</feature>
<feature type="transmembrane region" description="Helical" evidence="11">
    <location>
        <begin position="333"/>
        <end position="357"/>
    </location>
</feature>
<feature type="transmembrane region" description="Helical" evidence="11">
    <location>
        <begin position="102"/>
        <end position="127"/>
    </location>
</feature>
<feature type="transmembrane region" description="Helical" evidence="11">
    <location>
        <begin position="12"/>
        <end position="34"/>
    </location>
</feature>
<proteinExistence type="inferred from homology"/>
<evidence type="ECO:0000256" key="8">
    <source>
        <dbReference type="ARBA" id="ARBA00022692"/>
    </source>
</evidence>
<keyword evidence="5" id="KW-1003">Cell membrane</keyword>
<dbReference type="InterPro" id="IPR005275">
    <property type="entry name" value="Lfuc_symporter_FucP"/>
</dbReference>
<evidence type="ECO:0000259" key="12">
    <source>
        <dbReference type="PROSITE" id="PS50850"/>
    </source>
</evidence>
<feature type="transmembrane region" description="Helical" evidence="11">
    <location>
        <begin position="284"/>
        <end position="302"/>
    </location>
</feature>
<dbReference type="InterPro" id="IPR020846">
    <property type="entry name" value="MFS_dom"/>
</dbReference>
<evidence type="ECO:0000256" key="11">
    <source>
        <dbReference type="SAM" id="Phobius"/>
    </source>
</evidence>
<dbReference type="Gene3D" id="1.20.1250.20">
    <property type="entry name" value="MFS general substrate transporter like domains"/>
    <property type="match status" value="2"/>
</dbReference>
<name>A0ABY8FH13_9GAMM</name>
<keyword evidence="6" id="KW-0997">Cell inner membrane</keyword>
<evidence type="ECO:0000256" key="6">
    <source>
        <dbReference type="ARBA" id="ARBA00022519"/>
    </source>
</evidence>
<comment type="subcellular location">
    <subcellularLocation>
        <location evidence="2">Cell inner membrane</location>
        <topology evidence="2">Multi-pass membrane protein</topology>
    </subcellularLocation>
</comment>
<feature type="domain" description="Major facilitator superfamily (MFS) profile" evidence="12">
    <location>
        <begin position="12"/>
        <end position="423"/>
    </location>
</feature>
<evidence type="ECO:0000256" key="3">
    <source>
        <dbReference type="ARBA" id="ARBA00009120"/>
    </source>
</evidence>
<feature type="transmembrane region" description="Helical" evidence="11">
    <location>
        <begin position="309"/>
        <end position="327"/>
    </location>
</feature>
<feature type="transmembrane region" description="Helical" evidence="11">
    <location>
        <begin position="369"/>
        <end position="387"/>
    </location>
</feature>
<dbReference type="EMBL" id="CP035631">
    <property type="protein sequence ID" value="WFF40461.1"/>
    <property type="molecule type" value="Genomic_DNA"/>
</dbReference>
<gene>
    <name evidence="13" type="primary">fucP</name>
    <name evidence="13" type="ORF">EVC62_02500</name>
</gene>
<feature type="transmembrane region" description="Helical" evidence="11">
    <location>
        <begin position="73"/>
        <end position="96"/>
    </location>
</feature>
<evidence type="ECO:0000256" key="9">
    <source>
        <dbReference type="ARBA" id="ARBA00022989"/>
    </source>
</evidence>
<comment type="function">
    <text evidence="1">Intake of glucose and galactose.</text>
</comment>
<dbReference type="NCBIfam" id="TIGR01272">
    <property type="entry name" value="gluP"/>
    <property type="match status" value="1"/>
</dbReference>
<feature type="transmembrane region" description="Helical" evidence="11">
    <location>
        <begin position="40"/>
        <end position="61"/>
    </location>
</feature>
<evidence type="ECO:0000256" key="5">
    <source>
        <dbReference type="ARBA" id="ARBA00022475"/>
    </source>
</evidence>
<feature type="transmembrane region" description="Helical" evidence="11">
    <location>
        <begin position="194"/>
        <end position="213"/>
    </location>
</feature>
<dbReference type="Pfam" id="PF07690">
    <property type="entry name" value="MFS_1"/>
    <property type="match status" value="1"/>
</dbReference>
<accession>A0ABY8FH13</accession>
<keyword evidence="4" id="KW-0813">Transport</keyword>
<evidence type="ECO:0000256" key="4">
    <source>
        <dbReference type="ARBA" id="ARBA00022448"/>
    </source>
</evidence>
<organism evidence="13 14">
    <name type="scientific">Salinicola endophyticus</name>
    <dbReference type="NCBI Taxonomy" id="1949083"/>
    <lineage>
        <taxon>Bacteria</taxon>
        <taxon>Pseudomonadati</taxon>
        <taxon>Pseudomonadota</taxon>
        <taxon>Gammaproteobacteria</taxon>
        <taxon>Oceanospirillales</taxon>
        <taxon>Halomonadaceae</taxon>
        <taxon>Salinicola</taxon>
    </lineage>
</organism>
<dbReference type="PANTHER" id="PTHR43702:SF3">
    <property type="entry name" value="PROTEIN TSGA"/>
    <property type="match status" value="1"/>
</dbReference>
<keyword evidence="10 11" id="KW-0472">Membrane</keyword>
<evidence type="ECO:0000313" key="13">
    <source>
        <dbReference type="EMBL" id="WFF40461.1"/>
    </source>
</evidence>
<comment type="similarity">
    <text evidence="3">Belongs to the major facilitator superfamily. FHS transporter (TC 2.A.1.7) family.</text>
</comment>
<sequence length="428" mass="45450">MSDLQRPHYRGALVIVTSIFFMWGFLTCLNDILIPHLKAVFALNYTQTMLIQFTFFGAYFVMSLPMGKLLARVGYKSAISLGLSIAAVGAVMFYPAARAPSYPLFLAALFVLASGITLLQVAANPYVSLLGPESSASSRLNLAQAFNSLGTTLAPHIGGGLILGAAVLGADQLASLGEAERLAYQSQQAHSVQLPYLVLAGVLALLALVVAAWKLPQFKERARDTSDSGSAGALEVLRHRHVRLGVIGIFVYVGAEVAIGSFLINYLSLPEIGGMRESDAATYVSYYWGGAMLGRFVGAALMRKIRPGLLLGLFALIAAGLTLTTMLSLGQLALWSVVLIGLFNSIMFPTIFTLGIAKLGPLTGKASSLLIMAIVGGAIIPLAQGAIADRVGLHHAFVLPLLCYLFIAYYGLRGSRVITPQPETATRA</sequence>
<protein>
    <submittedName>
        <fullName evidence="13">L-fucose:H+ symporter permease</fullName>
    </submittedName>
</protein>
<keyword evidence="9 11" id="KW-1133">Transmembrane helix</keyword>
<evidence type="ECO:0000256" key="10">
    <source>
        <dbReference type="ARBA" id="ARBA00023136"/>
    </source>
</evidence>